<reference evidence="2 3" key="1">
    <citation type="journal article" date="2020" name="Microorganisms">
        <title>Osmotic Adaptation and Compatible Solute Biosynthesis of Phototrophic Bacteria as Revealed from Genome Analyses.</title>
        <authorList>
            <person name="Imhoff J.F."/>
            <person name="Rahn T."/>
            <person name="Kunzel S."/>
            <person name="Keller A."/>
            <person name="Neulinger S.C."/>
        </authorList>
    </citation>
    <scope>NUCLEOTIDE SEQUENCE [LARGE SCALE GENOMIC DNA]</scope>
    <source>
        <strain evidence="2 3">DSM 9895</strain>
    </source>
</reference>
<keyword evidence="1" id="KW-0472">Membrane</keyword>
<accession>A0ABS1DFP6</accession>
<dbReference type="RefSeq" id="WP_207168832.1">
    <property type="nucleotide sequence ID" value="NZ_NRRL01000044.1"/>
</dbReference>
<evidence type="ECO:0000313" key="2">
    <source>
        <dbReference type="EMBL" id="MBK1669294.1"/>
    </source>
</evidence>
<dbReference type="Proteomes" id="UP001296873">
    <property type="component" value="Unassembled WGS sequence"/>
</dbReference>
<evidence type="ECO:0000313" key="3">
    <source>
        <dbReference type="Proteomes" id="UP001296873"/>
    </source>
</evidence>
<keyword evidence="1" id="KW-0812">Transmembrane</keyword>
<keyword evidence="1" id="KW-1133">Transmembrane helix</keyword>
<comment type="caution">
    <text evidence="2">The sequence shown here is derived from an EMBL/GenBank/DDBJ whole genome shotgun (WGS) entry which is preliminary data.</text>
</comment>
<protein>
    <submittedName>
        <fullName evidence="2">Uncharacterized protein</fullName>
    </submittedName>
</protein>
<name>A0ABS1DFP6_9PROT</name>
<sequence length="61" mass="7263">MPMSRRGKNHRQETPSQRWARLLRRMLRAEVRASTLSLLIILAWVIFLIQVWQDKVSIFGT</sequence>
<gene>
    <name evidence="2" type="ORF">CKO28_14750</name>
</gene>
<organism evidence="2 3">
    <name type="scientific">Rhodovibrio sodomensis</name>
    <dbReference type="NCBI Taxonomy" id="1088"/>
    <lineage>
        <taxon>Bacteria</taxon>
        <taxon>Pseudomonadati</taxon>
        <taxon>Pseudomonadota</taxon>
        <taxon>Alphaproteobacteria</taxon>
        <taxon>Rhodospirillales</taxon>
        <taxon>Rhodovibrionaceae</taxon>
        <taxon>Rhodovibrio</taxon>
    </lineage>
</organism>
<feature type="transmembrane region" description="Helical" evidence="1">
    <location>
        <begin position="31"/>
        <end position="52"/>
    </location>
</feature>
<evidence type="ECO:0000256" key="1">
    <source>
        <dbReference type="SAM" id="Phobius"/>
    </source>
</evidence>
<keyword evidence="3" id="KW-1185">Reference proteome</keyword>
<dbReference type="EMBL" id="NRRL01000044">
    <property type="protein sequence ID" value="MBK1669294.1"/>
    <property type="molecule type" value="Genomic_DNA"/>
</dbReference>
<proteinExistence type="predicted"/>